<dbReference type="SUPFAM" id="SSF49265">
    <property type="entry name" value="Fibronectin type III"/>
    <property type="match status" value="1"/>
</dbReference>
<dbReference type="InterPro" id="IPR013783">
    <property type="entry name" value="Ig-like_fold"/>
</dbReference>
<keyword evidence="2" id="KW-0326">Glycosidase</keyword>
<dbReference type="InterPro" id="IPR050991">
    <property type="entry name" value="ECM_Regulatory_Proteins"/>
</dbReference>
<evidence type="ECO:0000313" key="6">
    <source>
        <dbReference type="EMBL" id="GAA3635850.1"/>
    </source>
</evidence>
<dbReference type="PROSITE" id="PS50853">
    <property type="entry name" value="FN3"/>
    <property type="match status" value="2"/>
</dbReference>
<proteinExistence type="predicted"/>
<comment type="caution">
    <text evidence="6">The sequence shown here is derived from an EMBL/GenBank/DDBJ whole genome shotgun (WGS) entry which is preliminary data.</text>
</comment>
<evidence type="ECO:0000259" key="5">
    <source>
        <dbReference type="PROSITE" id="PS50853"/>
    </source>
</evidence>
<dbReference type="Pfam" id="PF00041">
    <property type="entry name" value="fn3"/>
    <property type="match status" value="2"/>
</dbReference>
<dbReference type="InterPro" id="IPR003961">
    <property type="entry name" value="FN3_dom"/>
</dbReference>
<evidence type="ECO:0000256" key="3">
    <source>
        <dbReference type="ARBA" id="ARBA00023326"/>
    </source>
</evidence>
<keyword evidence="7" id="KW-1185">Reference proteome</keyword>
<dbReference type="Gene3D" id="3.60.10.10">
    <property type="entry name" value="Endonuclease/exonuclease/phosphatase"/>
    <property type="match status" value="1"/>
</dbReference>
<sequence length="543" mass="58675">MSIPRRLAVVLVASVLAAAGVVTEGSLTAPPAGAATAAPKQLHVVSRSTSAVAVSWSAIARAPKYRIQLSRSASMKHPSYQRFAGTSAELTGLRSGTTYYVKVRAITAAGKNLTPYSTAVKVATRSKSSSYRYLSPAGLRATSDSPTSITLGWSSRGSGIRYRVQYSRSSSMAHPTYVRSTRPSVSIEKLRPGTTYWFKVRVITSGGTNRSEYSRAVKVSTRPAAASRPLRVGSYNIRCSNCFAGEPNELTWQGRRNAVASTIKGADLDVVGLQEAGQAWLKDAAGKSVDQSQFEDLLARLGGSWRLTNTKRNNCVKDTTPTKCVHADKGASKGTRIAYDASKLELLSAGSKRLSYDKAESSERFVAWAVLRQRSTGHKFFFADAHLEPAADPAGSRLFYDLRRRQAADVVATVKARNTARLPVIVVGDFNSHKWTVPGNGPYDVFGKAGLVDPLGNTYESTKTATGATVGRRVRTTLNSFNGFARVAPNHPSWVNGTYIDYIMTSRLPVAEWETVARLDSAGRFVGVIPSDHNLIRATVSLR</sequence>
<dbReference type="CDD" id="cd00063">
    <property type="entry name" value="FN3"/>
    <property type="match status" value="2"/>
</dbReference>
<feature type="domain" description="Fibronectin type-III" evidence="5">
    <location>
        <begin position="135"/>
        <end position="224"/>
    </location>
</feature>
<feature type="domain" description="Fibronectin type-III" evidence="5">
    <location>
        <begin position="38"/>
        <end position="127"/>
    </location>
</feature>
<evidence type="ECO:0000256" key="4">
    <source>
        <dbReference type="SAM" id="SignalP"/>
    </source>
</evidence>
<name>A0ABP7AMV7_9ACTN</name>
<dbReference type="SMART" id="SM00060">
    <property type="entry name" value="FN3"/>
    <property type="match status" value="2"/>
</dbReference>
<keyword evidence="4" id="KW-0732">Signal</keyword>
<keyword evidence="1" id="KW-0677">Repeat</keyword>
<dbReference type="PANTHER" id="PTHR46708:SF2">
    <property type="entry name" value="FIBRONECTIN TYPE-III DOMAIN-CONTAINING PROTEIN"/>
    <property type="match status" value="1"/>
</dbReference>
<gene>
    <name evidence="6" type="ORF">GCM10022236_43030</name>
</gene>
<reference evidence="7" key="1">
    <citation type="journal article" date="2019" name="Int. J. Syst. Evol. Microbiol.">
        <title>The Global Catalogue of Microorganisms (GCM) 10K type strain sequencing project: providing services to taxonomists for standard genome sequencing and annotation.</title>
        <authorList>
            <consortium name="The Broad Institute Genomics Platform"/>
            <consortium name="The Broad Institute Genome Sequencing Center for Infectious Disease"/>
            <person name="Wu L."/>
            <person name="Ma J."/>
        </authorList>
    </citation>
    <scope>NUCLEOTIDE SEQUENCE [LARGE SCALE GENOMIC DNA]</scope>
    <source>
        <strain evidence="7">JCM 16929</strain>
    </source>
</reference>
<dbReference type="Proteomes" id="UP001501490">
    <property type="component" value="Unassembled WGS sequence"/>
</dbReference>
<keyword evidence="3" id="KW-0119">Carbohydrate metabolism</keyword>
<keyword evidence="2" id="KW-0378">Hydrolase</keyword>
<evidence type="ECO:0000256" key="1">
    <source>
        <dbReference type="ARBA" id="ARBA00022737"/>
    </source>
</evidence>
<dbReference type="InterPro" id="IPR036691">
    <property type="entry name" value="Endo/exonu/phosph_ase_sf"/>
</dbReference>
<protein>
    <recommendedName>
        <fullName evidence="5">Fibronectin type-III domain-containing protein</fullName>
    </recommendedName>
</protein>
<dbReference type="SUPFAM" id="SSF56219">
    <property type="entry name" value="DNase I-like"/>
    <property type="match status" value="1"/>
</dbReference>
<evidence type="ECO:0000256" key="2">
    <source>
        <dbReference type="ARBA" id="ARBA00023295"/>
    </source>
</evidence>
<dbReference type="InterPro" id="IPR005135">
    <property type="entry name" value="Endo/exonuclease/phosphatase"/>
</dbReference>
<feature type="signal peptide" evidence="4">
    <location>
        <begin position="1"/>
        <end position="19"/>
    </location>
</feature>
<evidence type="ECO:0000313" key="7">
    <source>
        <dbReference type="Proteomes" id="UP001501490"/>
    </source>
</evidence>
<dbReference type="Gene3D" id="2.60.40.10">
    <property type="entry name" value="Immunoglobulins"/>
    <property type="match status" value="2"/>
</dbReference>
<dbReference type="PANTHER" id="PTHR46708">
    <property type="entry name" value="TENASCIN"/>
    <property type="match status" value="1"/>
</dbReference>
<organism evidence="6 7">
    <name type="scientific">Microlunatus ginsengisoli</name>
    <dbReference type="NCBI Taxonomy" id="363863"/>
    <lineage>
        <taxon>Bacteria</taxon>
        <taxon>Bacillati</taxon>
        <taxon>Actinomycetota</taxon>
        <taxon>Actinomycetes</taxon>
        <taxon>Propionibacteriales</taxon>
        <taxon>Propionibacteriaceae</taxon>
        <taxon>Microlunatus</taxon>
    </lineage>
</organism>
<feature type="chain" id="PRO_5045479260" description="Fibronectin type-III domain-containing protein" evidence="4">
    <location>
        <begin position="20"/>
        <end position="543"/>
    </location>
</feature>
<dbReference type="InterPro" id="IPR036116">
    <property type="entry name" value="FN3_sf"/>
</dbReference>
<dbReference type="EMBL" id="BAABAB010000039">
    <property type="protein sequence ID" value="GAA3635850.1"/>
    <property type="molecule type" value="Genomic_DNA"/>
</dbReference>
<dbReference type="Pfam" id="PF03372">
    <property type="entry name" value="Exo_endo_phos"/>
    <property type="match status" value="1"/>
</dbReference>
<keyword evidence="3" id="KW-0624">Polysaccharide degradation</keyword>
<dbReference type="RefSeq" id="WP_344808452.1">
    <property type="nucleotide sequence ID" value="NZ_BAABAB010000039.1"/>
</dbReference>
<accession>A0ABP7AMV7</accession>